<feature type="region of interest" description="Disordered" evidence="1">
    <location>
        <begin position="41"/>
        <end position="73"/>
    </location>
</feature>
<evidence type="ECO:0000313" key="4">
    <source>
        <dbReference type="Proteomes" id="UP000198654"/>
    </source>
</evidence>
<dbReference type="InterPro" id="IPR008621">
    <property type="entry name" value="Cbb3-typ_cyt_oxidase_comp"/>
</dbReference>
<evidence type="ECO:0000256" key="1">
    <source>
        <dbReference type="SAM" id="MobiDB-lite"/>
    </source>
</evidence>
<dbReference type="RefSeq" id="WP_089726811.1">
    <property type="nucleotide sequence ID" value="NZ_FNGI01000002.1"/>
</dbReference>
<evidence type="ECO:0000313" key="3">
    <source>
        <dbReference type="EMBL" id="SDL29770.1"/>
    </source>
</evidence>
<keyword evidence="2" id="KW-1133">Transmembrane helix</keyword>
<accession>A0A1G9IX21</accession>
<dbReference type="EMBL" id="FNGI01000002">
    <property type="protein sequence ID" value="SDL29770.1"/>
    <property type="molecule type" value="Genomic_DNA"/>
</dbReference>
<keyword evidence="4" id="KW-1185">Reference proteome</keyword>
<feature type="transmembrane region" description="Helical" evidence="2">
    <location>
        <begin position="6"/>
        <end position="26"/>
    </location>
</feature>
<evidence type="ECO:0000256" key="2">
    <source>
        <dbReference type="SAM" id="Phobius"/>
    </source>
</evidence>
<proteinExistence type="predicted"/>
<reference evidence="3 4" key="1">
    <citation type="submission" date="2016-10" db="EMBL/GenBank/DDBJ databases">
        <authorList>
            <person name="de Groot N.N."/>
        </authorList>
    </citation>
    <scope>NUCLEOTIDE SEQUENCE [LARGE SCALE GENOMIC DNA]</scope>
    <source>
        <strain evidence="3 4">DSM 14789</strain>
    </source>
</reference>
<protein>
    <submittedName>
        <fullName evidence="3">Cytochrome c oxidase cbb3-type subunit 4</fullName>
    </submittedName>
</protein>
<feature type="compositionally biased region" description="Basic and acidic residues" evidence="1">
    <location>
        <begin position="62"/>
        <end position="73"/>
    </location>
</feature>
<keyword evidence="2" id="KW-0472">Membrane</keyword>
<dbReference type="Pfam" id="PF05545">
    <property type="entry name" value="FixQ"/>
    <property type="match status" value="1"/>
</dbReference>
<keyword evidence="2" id="KW-0812">Transmembrane</keyword>
<dbReference type="AlphaFoldDB" id="A0A1G9IX21"/>
<gene>
    <name evidence="3" type="ORF">SAMN05661010_01374</name>
</gene>
<name>A0A1G9IX21_9GAMM</name>
<feature type="compositionally biased region" description="Polar residues" evidence="1">
    <location>
        <begin position="52"/>
        <end position="61"/>
    </location>
</feature>
<sequence length="73" mass="8314">MDIGTFRGITTLLVLFCFLGIVFWAYSKRRKKDFDEAKNLPFADEEDDNKSGQESDTSTGEIRSRSDRGDNDS</sequence>
<organism evidence="3 4">
    <name type="scientific">Modicisalibacter muralis</name>
    <dbReference type="NCBI Taxonomy" id="119000"/>
    <lineage>
        <taxon>Bacteria</taxon>
        <taxon>Pseudomonadati</taxon>
        <taxon>Pseudomonadota</taxon>
        <taxon>Gammaproteobacteria</taxon>
        <taxon>Oceanospirillales</taxon>
        <taxon>Halomonadaceae</taxon>
        <taxon>Modicisalibacter</taxon>
    </lineage>
</organism>
<dbReference type="CDD" id="cd01324">
    <property type="entry name" value="cbb3_Oxidase_CcoQ"/>
    <property type="match status" value="1"/>
</dbReference>
<dbReference type="OrthoDB" id="6402501at2"/>
<dbReference type="STRING" id="119000.SAMN05661010_01374"/>
<dbReference type="Proteomes" id="UP000198654">
    <property type="component" value="Unassembled WGS sequence"/>
</dbReference>